<proteinExistence type="predicted"/>
<protein>
    <submittedName>
        <fullName evidence="1">Uncharacterized protein</fullName>
    </submittedName>
</protein>
<reference evidence="1 2" key="1">
    <citation type="submission" date="2017-08" db="EMBL/GenBank/DDBJ databases">
        <title>Comparative genomics of bacteria isolated from necrotic lesions of AOD affected trees.</title>
        <authorList>
            <person name="Doonan J."/>
            <person name="Denman S."/>
            <person name="Mcdonald J.E."/>
        </authorList>
    </citation>
    <scope>NUCLEOTIDE SEQUENCE [LARGE SCALE GENOMIC DNA]</scope>
    <source>
        <strain evidence="1 2">CIP 105588</strain>
    </source>
</reference>
<gene>
    <name evidence="1" type="ORF">CKQ54_24035</name>
</gene>
<comment type="caution">
    <text evidence="1">The sequence shown here is derived from an EMBL/GenBank/DDBJ whole genome shotgun (WGS) entry which is preliminary data.</text>
</comment>
<evidence type="ECO:0000313" key="1">
    <source>
        <dbReference type="EMBL" id="RKF66458.1"/>
    </source>
</evidence>
<sequence length="300" mass="34846">MRITLKDILSDNIFKLFFLIFITSSYARADQNILLIQNGYGTLYWGSTGEHHDKPEIYSHLDSFRYKPDNEISDEIEHTYNISSIESDKNKSTYDFNLHLKIQIKSEDVLAKITFNNNSKAARFINKKYVPFDFKSKISSRLCDTLFFIRSDNVKLDYLGSMCNYGSTFDRHDWLEIPAKTNLSFTIKLNDAYAFLPGKNHYDIETREYLVVDNNWLIQGSIDKLFFTILNWKVDCETVKNEESTSTISDQCNSSHNEDNVENFLAKHSYYDESKGGFIIRSNNVSTFVNGDKIKSIYAN</sequence>
<dbReference type="RefSeq" id="WP_120163827.1">
    <property type="nucleotide sequence ID" value="NZ_NSDJ01000002.1"/>
</dbReference>
<keyword evidence="2" id="KW-1185">Reference proteome</keyword>
<dbReference type="EMBL" id="NSDJ01000002">
    <property type="protein sequence ID" value="RKF66458.1"/>
    <property type="molecule type" value="Genomic_DNA"/>
</dbReference>
<accession>A0ABX9PNK0</accession>
<dbReference type="GeneID" id="302711875"/>
<organism evidence="1 2">
    <name type="scientific">Rahnella variigena</name>
    <dbReference type="NCBI Taxonomy" id="574964"/>
    <lineage>
        <taxon>Bacteria</taxon>
        <taxon>Pseudomonadati</taxon>
        <taxon>Pseudomonadota</taxon>
        <taxon>Gammaproteobacteria</taxon>
        <taxon>Enterobacterales</taxon>
        <taxon>Yersiniaceae</taxon>
        <taxon>Rahnella</taxon>
    </lineage>
</organism>
<evidence type="ECO:0000313" key="2">
    <source>
        <dbReference type="Proteomes" id="UP000284853"/>
    </source>
</evidence>
<dbReference type="Gene3D" id="2.60.40.2970">
    <property type="match status" value="1"/>
</dbReference>
<name>A0ABX9PNK0_9GAMM</name>
<dbReference type="Proteomes" id="UP000284853">
    <property type="component" value="Unassembled WGS sequence"/>
</dbReference>